<evidence type="ECO:0000313" key="9">
    <source>
        <dbReference type="Proteomes" id="UP000001505"/>
    </source>
</evidence>
<comment type="function">
    <text evidence="7">Single strand-specific metallo-endoribonuclease involved in late-stage 70S ribosome quality control and in maturation of the 3' terminus of the 16S rRNA.</text>
</comment>
<dbReference type="GO" id="GO:0006364">
    <property type="term" value="P:rRNA processing"/>
    <property type="evidence" value="ECO:0007669"/>
    <property type="project" value="UniProtKB-UniRule"/>
</dbReference>
<dbReference type="eggNOG" id="COG0319">
    <property type="taxonomic scope" value="Bacteria"/>
</dbReference>
<dbReference type="AlphaFoldDB" id="D6YW86"/>
<dbReference type="PROSITE" id="PS01306">
    <property type="entry name" value="UPF0054"/>
    <property type="match status" value="1"/>
</dbReference>
<evidence type="ECO:0000256" key="5">
    <source>
        <dbReference type="ARBA" id="ARBA00022801"/>
    </source>
</evidence>
<dbReference type="RefSeq" id="WP_013182111.1">
    <property type="nucleotide sequence ID" value="NC_014225.1"/>
</dbReference>
<keyword evidence="5 7" id="KW-0378">Hydrolase</keyword>
<feature type="binding site" evidence="7">
    <location>
        <position position="114"/>
    </location>
    <ligand>
        <name>Zn(2+)</name>
        <dbReference type="ChEBI" id="CHEBI:29105"/>
        <note>catalytic</note>
    </ligand>
</feature>
<dbReference type="GO" id="GO:0004222">
    <property type="term" value="F:metalloendopeptidase activity"/>
    <property type="evidence" value="ECO:0007669"/>
    <property type="project" value="InterPro"/>
</dbReference>
<keyword evidence="3 7" id="KW-0479">Metal-binding</keyword>
<evidence type="ECO:0000256" key="4">
    <source>
        <dbReference type="ARBA" id="ARBA00022759"/>
    </source>
</evidence>
<dbReference type="SUPFAM" id="SSF55486">
    <property type="entry name" value="Metalloproteases ('zincins'), catalytic domain"/>
    <property type="match status" value="1"/>
</dbReference>
<dbReference type="InterPro" id="IPR020549">
    <property type="entry name" value="YbeY_CS"/>
</dbReference>
<comment type="cofactor">
    <cofactor evidence="7">
        <name>Zn(2+)</name>
        <dbReference type="ChEBI" id="CHEBI:29105"/>
    </cofactor>
    <text evidence="7">Binds 1 zinc ion.</text>
</comment>
<gene>
    <name evidence="7" type="primary">ybeY</name>
    <name evidence="8" type="ordered locus">wcw_1038</name>
</gene>
<feature type="binding site" evidence="7">
    <location>
        <position position="110"/>
    </location>
    <ligand>
        <name>Zn(2+)</name>
        <dbReference type="ChEBI" id="CHEBI:29105"/>
        <note>catalytic</note>
    </ligand>
</feature>
<keyword evidence="4 7" id="KW-0255">Endonuclease</keyword>
<keyword evidence="6 7" id="KW-0862">Zinc</keyword>
<reference evidence="8 9" key="1">
    <citation type="journal article" date="2010" name="PLoS ONE">
        <title>The Waddlia genome: a window into chlamydial biology.</title>
        <authorList>
            <person name="Bertelli C."/>
            <person name="Collyn F."/>
            <person name="Croxatto A."/>
            <person name="Ruckert C."/>
            <person name="Polkinghorne A."/>
            <person name="Kebbi-Beghdadi C."/>
            <person name="Goesmann A."/>
            <person name="Vaughan L."/>
            <person name="Greub G."/>
        </authorList>
    </citation>
    <scope>NUCLEOTIDE SEQUENCE [LARGE SCALE GENOMIC DNA]</scope>
    <source>
        <strain evidence="9">ATCC VR-1470 / WSU 86-1044</strain>
    </source>
</reference>
<dbReference type="KEGG" id="wch:wcw_1038"/>
<keyword evidence="2 7" id="KW-0540">Nuclease</keyword>
<dbReference type="PANTHER" id="PTHR46986">
    <property type="entry name" value="ENDORIBONUCLEASE YBEY, CHLOROPLASTIC"/>
    <property type="match status" value="1"/>
</dbReference>
<organism evidence="8 9">
    <name type="scientific">Waddlia chondrophila (strain ATCC VR-1470 / WSU 86-1044)</name>
    <dbReference type="NCBI Taxonomy" id="716544"/>
    <lineage>
        <taxon>Bacteria</taxon>
        <taxon>Pseudomonadati</taxon>
        <taxon>Chlamydiota</taxon>
        <taxon>Chlamydiia</taxon>
        <taxon>Parachlamydiales</taxon>
        <taxon>Waddliaceae</taxon>
        <taxon>Waddlia</taxon>
    </lineage>
</organism>
<dbReference type="InterPro" id="IPR002036">
    <property type="entry name" value="YbeY"/>
</dbReference>
<sequence>MDVHIFDQQNDLSISVLQVEKLVIECLKLEGVECDEVSIQFVDTQMICDLHHRFFNDPTVTDCISFPIDQDGDTGYRVLGEVFVCPKTGIDYAQEHLKNPYEEISLYIIHGLLHLMGYDDIGEDEPRMREAEKRHLAHLSASGLLLKETTCTS</sequence>
<comment type="similarity">
    <text evidence="1 7">Belongs to the endoribonuclease YbeY family.</text>
</comment>
<evidence type="ECO:0000313" key="8">
    <source>
        <dbReference type="EMBL" id="ADI38397.1"/>
    </source>
</evidence>
<dbReference type="EC" id="3.1.-.-" evidence="7"/>
<keyword evidence="7" id="KW-0698">rRNA processing</keyword>
<dbReference type="GO" id="GO:0008270">
    <property type="term" value="F:zinc ion binding"/>
    <property type="evidence" value="ECO:0007669"/>
    <property type="project" value="UniProtKB-UniRule"/>
</dbReference>
<keyword evidence="7" id="KW-0963">Cytoplasm</keyword>
<dbReference type="EMBL" id="CP001928">
    <property type="protein sequence ID" value="ADI38397.1"/>
    <property type="molecule type" value="Genomic_DNA"/>
</dbReference>
<keyword evidence="9" id="KW-1185">Reference proteome</keyword>
<dbReference type="PANTHER" id="PTHR46986:SF1">
    <property type="entry name" value="ENDORIBONUCLEASE YBEY, CHLOROPLASTIC"/>
    <property type="match status" value="1"/>
</dbReference>
<dbReference type="InterPro" id="IPR023091">
    <property type="entry name" value="MetalPrtase_cat_dom_sf_prd"/>
</dbReference>
<evidence type="ECO:0000256" key="3">
    <source>
        <dbReference type="ARBA" id="ARBA00022723"/>
    </source>
</evidence>
<evidence type="ECO:0000256" key="7">
    <source>
        <dbReference type="HAMAP-Rule" id="MF_00009"/>
    </source>
</evidence>
<name>D6YW86_WADCW</name>
<keyword evidence="7" id="KW-0690">Ribosome biogenesis</keyword>
<dbReference type="Pfam" id="PF02130">
    <property type="entry name" value="YbeY"/>
    <property type="match status" value="1"/>
</dbReference>
<dbReference type="GO" id="GO:0004521">
    <property type="term" value="F:RNA endonuclease activity"/>
    <property type="evidence" value="ECO:0007669"/>
    <property type="project" value="UniProtKB-UniRule"/>
</dbReference>
<evidence type="ECO:0000256" key="1">
    <source>
        <dbReference type="ARBA" id="ARBA00010875"/>
    </source>
</evidence>
<accession>D6YW86</accession>
<dbReference type="Gene3D" id="3.40.390.30">
    <property type="entry name" value="Metalloproteases ('zincins'), catalytic domain"/>
    <property type="match status" value="1"/>
</dbReference>
<evidence type="ECO:0000256" key="6">
    <source>
        <dbReference type="ARBA" id="ARBA00022833"/>
    </source>
</evidence>
<feature type="binding site" evidence="7">
    <location>
        <position position="120"/>
    </location>
    <ligand>
        <name>Zn(2+)</name>
        <dbReference type="ChEBI" id="CHEBI:29105"/>
        <note>catalytic</note>
    </ligand>
</feature>
<comment type="subcellular location">
    <subcellularLocation>
        <location evidence="7">Cytoplasm</location>
    </subcellularLocation>
</comment>
<proteinExistence type="inferred from homology"/>
<evidence type="ECO:0000256" key="2">
    <source>
        <dbReference type="ARBA" id="ARBA00022722"/>
    </source>
</evidence>
<dbReference type="GO" id="GO:0005737">
    <property type="term" value="C:cytoplasm"/>
    <property type="evidence" value="ECO:0007669"/>
    <property type="project" value="UniProtKB-SubCell"/>
</dbReference>
<dbReference type="NCBIfam" id="TIGR00043">
    <property type="entry name" value="rRNA maturation RNase YbeY"/>
    <property type="match status" value="1"/>
</dbReference>
<dbReference type="HOGENOM" id="CLU_106710_2_0_0"/>
<protein>
    <recommendedName>
        <fullName evidence="7">Endoribonuclease YbeY</fullName>
        <ecNumber evidence="7">3.1.-.-</ecNumber>
    </recommendedName>
</protein>
<dbReference type="HAMAP" id="MF_00009">
    <property type="entry name" value="Endoribonucl_YbeY"/>
    <property type="match status" value="1"/>
</dbReference>
<dbReference type="Proteomes" id="UP000001505">
    <property type="component" value="Chromosome"/>
</dbReference>
<dbReference type="STRING" id="716544.wcw_1038"/>
<dbReference type="OrthoDB" id="9807740at2"/>